<name>A0A150HAI1_9MICO</name>
<feature type="transmembrane region" description="Helical" evidence="1">
    <location>
        <begin position="49"/>
        <end position="67"/>
    </location>
</feature>
<reference evidence="2 3" key="1">
    <citation type="submission" date="2016-01" db="EMBL/GenBank/DDBJ databases">
        <title>Draft genome sequences of Microbacterium laevaniformans LCDC 91-0039 and the type strain of Microbacterium hominis LCDC 84-209.</title>
        <authorList>
            <person name="Bernier A.-M."/>
            <person name="Bernard K."/>
        </authorList>
    </citation>
    <scope>NUCLEOTIDE SEQUENCE [LARGE SCALE GENOMIC DNA]</scope>
    <source>
        <strain evidence="2 3">LCDC 91-0039</strain>
    </source>
</reference>
<dbReference type="EMBL" id="LRAD01000050">
    <property type="protein sequence ID" value="KXZ59109.1"/>
    <property type="molecule type" value="Genomic_DNA"/>
</dbReference>
<keyword evidence="1" id="KW-0472">Membrane</keyword>
<evidence type="ECO:0000313" key="3">
    <source>
        <dbReference type="Proteomes" id="UP000075357"/>
    </source>
</evidence>
<dbReference type="AlphaFoldDB" id="A0A150HAI1"/>
<protein>
    <submittedName>
        <fullName evidence="2">Uncharacterized protein</fullName>
    </submittedName>
</protein>
<keyword evidence="3" id="KW-1185">Reference proteome</keyword>
<accession>A0A150HAI1</accession>
<evidence type="ECO:0000313" key="2">
    <source>
        <dbReference type="EMBL" id="KXZ59109.1"/>
    </source>
</evidence>
<feature type="transmembrane region" description="Helical" evidence="1">
    <location>
        <begin position="25"/>
        <end position="43"/>
    </location>
</feature>
<sequence length="78" mass="8502">MAIAPYPRRHVSAEISQRASREASGAVFVLVAAVAVAAALILGGRVWHALLELGLLIGLWFLLRLVVRNAIEIFRDEP</sequence>
<dbReference type="PATRIC" id="fig|36807.3.peg.2439"/>
<gene>
    <name evidence="2" type="ORF">Mlaev_02398</name>
</gene>
<keyword evidence="1" id="KW-0812">Transmembrane</keyword>
<dbReference type="Proteomes" id="UP000075357">
    <property type="component" value="Unassembled WGS sequence"/>
</dbReference>
<dbReference type="RefSeq" id="WP_061683551.1">
    <property type="nucleotide sequence ID" value="NZ_LRAD01000050.1"/>
</dbReference>
<evidence type="ECO:0000256" key="1">
    <source>
        <dbReference type="SAM" id="Phobius"/>
    </source>
</evidence>
<keyword evidence="1" id="KW-1133">Transmembrane helix</keyword>
<organism evidence="2 3">
    <name type="scientific">Microbacterium laevaniformans</name>
    <dbReference type="NCBI Taxonomy" id="36807"/>
    <lineage>
        <taxon>Bacteria</taxon>
        <taxon>Bacillati</taxon>
        <taxon>Actinomycetota</taxon>
        <taxon>Actinomycetes</taxon>
        <taxon>Micrococcales</taxon>
        <taxon>Microbacteriaceae</taxon>
        <taxon>Microbacterium</taxon>
    </lineage>
</organism>
<dbReference type="STRING" id="36807.Mlaev_02398"/>
<proteinExistence type="predicted"/>
<comment type="caution">
    <text evidence="2">The sequence shown here is derived from an EMBL/GenBank/DDBJ whole genome shotgun (WGS) entry which is preliminary data.</text>
</comment>